<dbReference type="InterPro" id="IPR051927">
    <property type="entry name" value="Zn_Chap_cDPG_Synth"/>
</dbReference>
<protein>
    <recommendedName>
        <fullName evidence="1">CobW C-terminal domain-containing protein</fullName>
    </recommendedName>
</protein>
<feature type="domain" description="CobW C-terminal" evidence="1">
    <location>
        <begin position="2"/>
        <end position="36"/>
    </location>
</feature>
<gene>
    <name evidence="2" type="ORF">PACILC2_01180</name>
</gene>
<comment type="caution">
    <text evidence="2">The sequence shown here is derived from an EMBL/GenBank/DDBJ whole genome shotgun (WGS) entry which is preliminary data.</text>
</comment>
<dbReference type="InterPro" id="IPR011629">
    <property type="entry name" value="CobW-like_C"/>
</dbReference>
<dbReference type="Pfam" id="PF07683">
    <property type="entry name" value="CobW_C"/>
    <property type="match status" value="1"/>
</dbReference>
<dbReference type="Proteomes" id="UP000680304">
    <property type="component" value="Unassembled WGS sequence"/>
</dbReference>
<accession>A0ABQ4N042</accession>
<evidence type="ECO:0000259" key="1">
    <source>
        <dbReference type="Pfam" id="PF07683"/>
    </source>
</evidence>
<dbReference type="EMBL" id="BOVJ01000004">
    <property type="protein sequence ID" value="GIQ61550.1"/>
    <property type="molecule type" value="Genomic_DNA"/>
</dbReference>
<dbReference type="PANTHER" id="PTHR43603">
    <property type="entry name" value="COBW DOMAIN-CONTAINING PROTEIN DDB_G0274527"/>
    <property type="match status" value="1"/>
</dbReference>
<proteinExistence type="predicted"/>
<dbReference type="PANTHER" id="PTHR43603:SF1">
    <property type="entry name" value="ZINC-REGULATED GTPASE METALLOPROTEIN ACTIVATOR 1"/>
    <property type="match status" value="1"/>
</dbReference>
<sequence>MAEQWNPEYGDRINKLVFIGIDMDRARLISSLDACLLTEEEMKRDWRLFPDNLPNAAIDSSDAASPS</sequence>
<evidence type="ECO:0000313" key="3">
    <source>
        <dbReference type="Proteomes" id="UP000680304"/>
    </source>
</evidence>
<keyword evidence="3" id="KW-1185">Reference proteome</keyword>
<organism evidence="2 3">
    <name type="scientific">Paenibacillus cisolokensis</name>
    <dbReference type="NCBI Taxonomy" id="1658519"/>
    <lineage>
        <taxon>Bacteria</taxon>
        <taxon>Bacillati</taxon>
        <taxon>Bacillota</taxon>
        <taxon>Bacilli</taxon>
        <taxon>Bacillales</taxon>
        <taxon>Paenibacillaceae</taxon>
        <taxon>Paenibacillus</taxon>
    </lineage>
</organism>
<reference evidence="2 3" key="1">
    <citation type="submission" date="2021-04" db="EMBL/GenBank/DDBJ databases">
        <title>Draft genome sequence of Paenibacillus cisolokensis, LC2-13A.</title>
        <authorList>
            <person name="Uke A."/>
            <person name="Chhe C."/>
            <person name="Baramee S."/>
            <person name="Kosugi A."/>
        </authorList>
    </citation>
    <scope>NUCLEOTIDE SEQUENCE [LARGE SCALE GENOMIC DNA]</scope>
    <source>
        <strain evidence="2 3">LC2-13A</strain>
    </source>
</reference>
<evidence type="ECO:0000313" key="2">
    <source>
        <dbReference type="EMBL" id="GIQ61550.1"/>
    </source>
</evidence>
<dbReference type="SUPFAM" id="SSF90002">
    <property type="entry name" value="Hypothetical protein YjiA, C-terminal domain"/>
    <property type="match status" value="1"/>
</dbReference>
<name>A0ABQ4N042_9BACL</name>